<reference evidence="1 2" key="1">
    <citation type="submission" date="2023-03" db="EMBL/GenBank/DDBJ databases">
        <title>NovoSphingobium album sp. nov. isolated from polycyclic aromatic hydrocarbons- and heavy-metal polluted soil.</title>
        <authorList>
            <person name="Liu Z."/>
            <person name="Wang K."/>
        </authorList>
    </citation>
    <scope>NUCLEOTIDE SEQUENCE [LARGE SCALE GENOMIC DNA]</scope>
    <source>
        <strain evidence="1 2">H3SJ31-1</strain>
    </source>
</reference>
<name>A0ABT5WSQ5_9SPHN</name>
<accession>A0ABT5WSQ5</accession>
<comment type="caution">
    <text evidence="1">The sequence shown here is derived from an EMBL/GenBank/DDBJ whole genome shotgun (WGS) entry which is preliminary data.</text>
</comment>
<protein>
    <submittedName>
        <fullName evidence="1">2OG-Fe(II) oxygenase</fullName>
    </submittedName>
</protein>
<dbReference type="Pfam" id="PF13759">
    <property type="entry name" value="2OG-FeII_Oxy_5"/>
    <property type="match status" value="1"/>
</dbReference>
<evidence type="ECO:0000313" key="2">
    <source>
        <dbReference type="Proteomes" id="UP001216253"/>
    </source>
</evidence>
<dbReference type="InterPro" id="IPR012668">
    <property type="entry name" value="CHP02466"/>
</dbReference>
<dbReference type="InterPro" id="IPR011990">
    <property type="entry name" value="TPR-like_helical_dom_sf"/>
</dbReference>
<proteinExistence type="predicted"/>
<evidence type="ECO:0000313" key="1">
    <source>
        <dbReference type="EMBL" id="MDE8652033.1"/>
    </source>
</evidence>
<sequence length="577" mass="61807">MANDGSPARVWEQQRLEASRALIRSGRQAEARATLDAILAADARSTQALHLLGIVARLEGRLSEAEARQKATLEQDPLLEDAAVELARLLNAAGRAADAIACTEACAGLALPSQALLVERARAWQALERPDKRLEVRERIARLYPGKASTLHNLAAAQGDAGDAAAAEATAKQAMALGGDAPETWLVLARALQSQNRLAEADAAFGEAIRRRPGYFDALRDRAQLLWMSTGDIGAVLAQLDDGGAALPLLGRRMLQASFLAAAGDNGAAYRSIQSAGAHASAEAEAFAARLMLADDPASALAHARRAVALSPDFREGRLALIDALLAVQEEEEARGWIDRELELTPLDQGLIAARWTAWRIAADPRASELYDYAATVLTRKIDTPPGWGSLERYLADLADALERLHAFTAHPLDQSLRGGSQTSANLLVSQEPAILAFAQAIDGPIRQYLASLDLGDSPLRARRTGGYRVAGMWSVRLRSGGFHLSHVHPRGWISSACYIDVPTSAPEEGQRAGWLKLGEPAAPRLDPEFFVRPEPGLLVLFPSSMWHGTVPFAGPGRRLTIAFDIVPDEGSPLSVA</sequence>
<dbReference type="Gene3D" id="2.60.120.620">
    <property type="entry name" value="q2cbj1_9rhob like domain"/>
    <property type="match status" value="1"/>
</dbReference>
<keyword evidence="2" id="KW-1185">Reference proteome</keyword>
<dbReference type="SMART" id="SM00028">
    <property type="entry name" value="TPR"/>
    <property type="match status" value="3"/>
</dbReference>
<dbReference type="InterPro" id="IPR019734">
    <property type="entry name" value="TPR_rpt"/>
</dbReference>
<dbReference type="EMBL" id="JARESE010000028">
    <property type="protein sequence ID" value="MDE8652033.1"/>
    <property type="molecule type" value="Genomic_DNA"/>
</dbReference>
<gene>
    <name evidence="1" type="ORF">PYV00_09905</name>
</gene>
<organism evidence="1 2">
    <name type="scientific">Novosphingobium album</name>
    <name type="common">ex Liu et al. 2023</name>
    <dbReference type="NCBI Taxonomy" id="3031130"/>
    <lineage>
        <taxon>Bacteria</taxon>
        <taxon>Pseudomonadati</taxon>
        <taxon>Pseudomonadota</taxon>
        <taxon>Alphaproteobacteria</taxon>
        <taxon>Sphingomonadales</taxon>
        <taxon>Sphingomonadaceae</taxon>
        <taxon>Novosphingobium</taxon>
    </lineage>
</organism>
<dbReference type="PANTHER" id="PTHR44998:SF1">
    <property type="entry name" value="UDP-N-ACETYLGLUCOSAMINE--PEPTIDE N-ACETYLGLUCOSAMINYLTRANSFERASE 110 KDA SUBUNIT"/>
    <property type="match status" value="1"/>
</dbReference>
<dbReference type="RefSeq" id="WP_275228108.1">
    <property type="nucleotide sequence ID" value="NZ_JARESE010000028.1"/>
</dbReference>
<dbReference type="PANTHER" id="PTHR44998">
    <property type="match status" value="1"/>
</dbReference>
<dbReference type="Gene3D" id="1.25.40.10">
    <property type="entry name" value="Tetratricopeptide repeat domain"/>
    <property type="match status" value="2"/>
</dbReference>
<dbReference type="Proteomes" id="UP001216253">
    <property type="component" value="Unassembled WGS sequence"/>
</dbReference>
<dbReference type="SUPFAM" id="SSF48452">
    <property type="entry name" value="TPR-like"/>
    <property type="match status" value="2"/>
</dbReference>